<feature type="region of interest" description="Disordered" evidence="1">
    <location>
        <begin position="1"/>
        <end position="64"/>
    </location>
</feature>
<reference evidence="2 3" key="1">
    <citation type="submission" date="2011-12" db="EMBL/GenBank/DDBJ databases">
        <authorList>
            <person name="Kriszt B."/>
            <person name="Tancsics A."/>
            <person name="Cserhati M."/>
            <person name="Toth A."/>
            <person name="Nagy I."/>
            <person name="Horvath B."/>
            <person name="Tamura T."/>
            <person name="Kukolya J."/>
            <person name="Szoboszlay S."/>
        </authorList>
    </citation>
    <scope>NUCLEOTIDE SEQUENCE [LARGE SCALE GENOMIC DNA]</scope>
    <source>
        <strain evidence="2 3">AK37</strain>
    </source>
</reference>
<dbReference type="Proteomes" id="UP000005064">
    <property type="component" value="Unassembled WGS sequence"/>
</dbReference>
<dbReference type="AlphaFoldDB" id="H0JX61"/>
<evidence type="ECO:0000256" key="1">
    <source>
        <dbReference type="SAM" id="MobiDB-lite"/>
    </source>
</evidence>
<name>H0JX61_9NOCA</name>
<sequence>MEDLGHDEPRDDRGERGPERLEGNVPLVSGLAHRADHPRSDESAPFENTDLHECRVPGGRAWQA</sequence>
<feature type="compositionally biased region" description="Basic and acidic residues" evidence="1">
    <location>
        <begin position="1"/>
        <end position="22"/>
    </location>
</feature>
<evidence type="ECO:0000313" key="3">
    <source>
        <dbReference type="Proteomes" id="UP000005064"/>
    </source>
</evidence>
<organism evidence="2 3">
    <name type="scientific">Rhodococcus pyridinivorans AK37</name>
    <dbReference type="NCBI Taxonomy" id="1114960"/>
    <lineage>
        <taxon>Bacteria</taxon>
        <taxon>Bacillati</taxon>
        <taxon>Actinomycetota</taxon>
        <taxon>Actinomycetes</taxon>
        <taxon>Mycobacteriales</taxon>
        <taxon>Nocardiaceae</taxon>
        <taxon>Rhodococcus</taxon>
    </lineage>
</organism>
<feature type="compositionally biased region" description="Basic and acidic residues" evidence="1">
    <location>
        <begin position="33"/>
        <end position="42"/>
    </location>
</feature>
<dbReference type="EMBL" id="AHBW01000058">
    <property type="protein sequence ID" value="EHK81032.1"/>
    <property type="molecule type" value="Genomic_DNA"/>
</dbReference>
<proteinExistence type="predicted"/>
<protein>
    <submittedName>
        <fullName evidence="2">Uncharacterized protein</fullName>
    </submittedName>
</protein>
<gene>
    <name evidence="2" type="ORF">AK37_21691</name>
</gene>
<evidence type="ECO:0000313" key="2">
    <source>
        <dbReference type="EMBL" id="EHK81032.1"/>
    </source>
</evidence>
<comment type="caution">
    <text evidence="2">The sequence shown here is derived from an EMBL/GenBank/DDBJ whole genome shotgun (WGS) entry which is preliminary data.</text>
</comment>
<accession>H0JX61</accession>